<keyword evidence="2" id="KW-1185">Reference proteome</keyword>
<evidence type="ECO:0000313" key="2">
    <source>
        <dbReference type="Proteomes" id="UP000190951"/>
    </source>
</evidence>
<dbReference type="STRING" id="84029.CROST_12470"/>
<dbReference type="EMBL" id="CP096983">
    <property type="protein sequence ID" value="URZ12380.1"/>
    <property type="molecule type" value="Genomic_DNA"/>
</dbReference>
<organism evidence="1 2">
    <name type="scientific">Clostridium felsineum</name>
    <dbReference type="NCBI Taxonomy" id="36839"/>
    <lineage>
        <taxon>Bacteria</taxon>
        <taxon>Bacillati</taxon>
        <taxon>Bacillota</taxon>
        <taxon>Clostridia</taxon>
        <taxon>Eubacteriales</taxon>
        <taxon>Clostridiaceae</taxon>
        <taxon>Clostridium</taxon>
    </lineage>
</organism>
<accession>A0A1S8LBR5</accession>
<dbReference type="Proteomes" id="UP000190951">
    <property type="component" value="Chromosome"/>
</dbReference>
<sequence length="133" mass="15564">MKINDNTLEEILSQYLNENDSVLYYCYGIINAIIGNMITADDKSYIMGFTDKKFIIVKLNASQEPIKAITVDYKKIKYVKISKWLLNTGFTINVYFNDEFKLELELKKYIPGIKEQKNNVNDICDILNRRFAQ</sequence>
<protein>
    <submittedName>
        <fullName evidence="1">Uncharacterized protein</fullName>
    </submittedName>
</protein>
<dbReference type="InterPro" id="IPR039519">
    <property type="entry name" value="YokE-like_PH"/>
</dbReference>
<dbReference type="AlphaFoldDB" id="A0A1S8LBR5"/>
<dbReference type="KEGG" id="crw:CROST_031020"/>
<name>A0A1S8LBR5_9CLOT</name>
<dbReference type="RefSeq" id="WP_077833070.1">
    <property type="nucleotide sequence ID" value="NZ_CP096983.1"/>
</dbReference>
<proteinExistence type="predicted"/>
<dbReference type="Pfam" id="PF14470">
    <property type="entry name" value="bPH_3"/>
    <property type="match status" value="1"/>
</dbReference>
<evidence type="ECO:0000313" key="1">
    <source>
        <dbReference type="EMBL" id="URZ12380.1"/>
    </source>
</evidence>
<reference evidence="1 2" key="1">
    <citation type="submission" date="2022-04" db="EMBL/GenBank/DDBJ databases">
        <title>Genome sequence of C. roseum typestrain.</title>
        <authorList>
            <person name="Poehlein A."/>
            <person name="Schoch T."/>
            <person name="Duerre P."/>
            <person name="Daniel R."/>
        </authorList>
    </citation>
    <scope>NUCLEOTIDE SEQUENCE [LARGE SCALE GENOMIC DNA]</scope>
    <source>
        <strain evidence="1 2">DSM 7320</strain>
    </source>
</reference>
<gene>
    <name evidence="1" type="ORF">CROST_031020</name>
</gene>